<evidence type="ECO:0000256" key="11">
    <source>
        <dbReference type="ARBA" id="ARBA00023098"/>
    </source>
</evidence>
<dbReference type="GO" id="GO:0005789">
    <property type="term" value="C:endoplasmic reticulum membrane"/>
    <property type="evidence" value="ECO:0007669"/>
    <property type="project" value="UniProtKB-SubCell"/>
</dbReference>
<keyword evidence="5" id="KW-0444">Lipid biosynthesis</keyword>
<dbReference type="Pfam" id="PF03982">
    <property type="entry name" value="DAGAT"/>
    <property type="match status" value="1"/>
</dbReference>
<evidence type="ECO:0000256" key="13">
    <source>
        <dbReference type="ARBA" id="ARBA00023315"/>
    </source>
</evidence>
<keyword evidence="10" id="KW-1133">Transmembrane helix</keyword>
<dbReference type="EMBL" id="HBNR01008160">
    <property type="protein sequence ID" value="CAE4565744.1"/>
    <property type="molecule type" value="Transcribed_RNA"/>
</dbReference>
<dbReference type="GO" id="GO:0019432">
    <property type="term" value="P:triglyceride biosynthetic process"/>
    <property type="evidence" value="ECO:0007669"/>
    <property type="project" value="TreeGrafter"/>
</dbReference>
<dbReference type="AlphaFoldDB" id="A0A7S4PXC7"/>
<dbReference type="PANTHER" id="PTHR12317">
    <property type="entry name" value="DIACYLGLYCEROL O-ACYLTRANSFERASE"/>
    <property type="match status" value="1"/>
</dbReference>
<dbReference type="InterPro" id="IPR007130">
    <property type="entry name" value="DAGAT"/>
</dbReference>
<sequence length="315" mass="35315">MAGSVCSGSGPLVLSCVVMGVWLRQKMLGRGMYSLDTWGPRWLAVATAQAMNMAARFAGVTFEDDTREKWHKDPLQRLDPNRQYLTPWHPHGALTFCAAFFTNTMVSQSTTPRAPGPTGWFVGIADLLFRFPLLGEGLVLWNCRPVSEATSRQVLKSGFCRLAIQHGTPLVPIYAFGESQVFSTYEWGRRATERLHGKFGIAVPMIVPWPNKVMLHMKWGRPVEVGPREESPTDERVQRLFAEYVKELARLFEEHRHTCLPADVAKRGLTVLWRGHSKEELDGLLDTAGLERDRVPCLVTATGQRAPPGLPHSRL</sequence>
<evidence type="ECO:0000256" key="1">
    <source>
        <dbReference type="ARBA" id="ARBA00004477"/>
    </source>
</evidence>
<evidence type="ECO:0000256" key="2">
    <source>
        <dbReference type="ARBA" id="ARBA00004771"/>
    </source>
</evidence>
<accession>A0A7S4PXC7</accession>
<keyword evidence="12" id="KW-0472">Membrane</keyword>
<protein>
    <recommendedName>
        <fullName evidence="14">Acyltransferase</fullName>
        <ecNumber evidence="14">2.3.1.-</ecNumber>
    </recommendedName>
</protein>
<evidence type="ECO:0000313" key="15">
    <source>
        <dbReference type="EMBL" id="CAE4565744.1"/>
    </source>
</evidence>
<evidence type="ECO:0000256" key="9">
    <source>
        <dbReference type="ARBA" id="ARBA00022824"/>
    </source>
</evidence>
<keyword evidence="11" id="KW-0443">Lipid metabolism</keyword>
<evidence type="ECO:0000256" key="8">
    <source>
        <dbReference type="ARBA" id="ARBA00022798"/>
    </source>
</evidence>
<dbReference type="GO" id="GO:0006071">
    <property type="term" value="P:glycerol metabolic process"/>
    <property type="evidence" value="ECO:0007669"/>
    <property type="project" value="UniProtKB-KW"/>
</dbReference>
<dbReference type="GO" id="GO:0004144">
    <property type="term" value="F:diacylglycerol O-acyltransferase activity"/>
    <property type="evidence" value="ECO:0007669"/>
    <property type="project" value="TreeGrafter"/>
</dbReference>
<evidence type="ECO:0000256" key="3">
    <source>
        <dbReference type="ARBA" id="ARBA00005189"/>
    </source>
</evidence>
<keyword evidence="13" id="KW-0012">Acyltransferase</keyword>
<proteinExistence type="inferred from homology"/>
<evidence type="ECO:0000256" key="6">
    <source>
        <dbReference type="ARBA" id="ARBA00022679"/>
    </source>
</evidence>
<evidence type="ECO:0000256" key="14">
    <source>
        <dbReference type="RuleBase" id="RU367023"/>
    </source>
</evidence>
<gene>
    <name evidence="15" type="ORF">AMON00008_LOCUS5363</name>
</gene>
<dbReference type="PANTHER" id="PTHR12317:SF0">
    <property type="entry name" value="ACYLTRANSFERASE"/>
    <property type="match status" value="1"/>
</dbReference>
<comment type="pathway">
    <text evidence="3">Lipid metabolism.</text>
</comment>
<reference evidence="15" key="1">
    <citation type="submission" date="2021-01" db="EMBL/GenBank/DDBJ databases">
        <authorList>
            <person name="Corre E."/>
            <person name="Pelletier E."/>
            <person name="Niang G."/>
            <person name="Scheremetjew M."/>
            <person name="Finn R."/>
            <person name="Kale V."/>
            <person name="Holt S."/>
            <person name="Cochrane G."/>
            <person name="Meng A."/>
            <person name="Brown T."/>
            <person name="Cohen L."/>
        </authorList>
    </citation>
    <scope>NUCLEOTIDE SEQUENCE</scope>
    <source>
        <strain evidence="15">CCMP3105</strain>
    </source>
</reference>
<evidence type="ECO:0000256" key="12">
    <source>
        <dbReference type="ARBA" id="ARBA00023136"/>
    </source>
</evidence>
<comment type="subcellular location">
    <subcellularLocation>
        <location evidence="1 14">Endoplasmic reticulum membrane</location>
        <topology evidence="1 14">Multi-pass membrane protein</topology>
    </subcellularLocation>
</comment>
<comment type="pathway">
    <text evidence="2">Glycerolipid metabolism; triacylglycerol biosynthesis.</text>
</comment>
<evidence type="ECO:0000256" key="4">
    <source>
        <dbReference type="ARBA" id="ARBA00005420"/>
    </source>
</evidence>
<evidence type="ECO:0000256" key="7">
    <source>
        <dbReference type="ARBA" id="ARBA00022692"/>
    </source>
</evidence>
<keyword evidence="8" id="KW-0319">Glycerol metabolism</keyword>
<organism evidence="15">
    <name type="scientific">Alexandrium monilatum</name>
    <dbReference type="NCBI Taxonomy" id="311494"/>
    <lineage>
        <taxon>Eukaryota</taxon>
        <taxon>Sar</taxon>
        <taxon>Alveolata</taxon>
        <taxon>Dinophyceae</taxon>
        <taxon>Gonyaulacales</taxon>
        <taxon>Pyrocystaceae</taxon>
        <taxon>Alexandrium</taxon>
    </lineage>
</organism>
<evidence type="ECO:0000256" key="5">
    <source>
        <dbReference type="ARBA" id="ARBA00022516"/>
    </source>
</evidence>
<keyword evidence="7" id="KW-0812">Transmembrane</keyword>
<keyword evidence="9 14" id="KW-0256">Endoplasmic reticulum</keyword>
<name>A0A7S4PXC7_9DINO</name>
<comment type="similarity">
    <text evidence="4 14">Belongs to the diacylglycerol acyltransferase family.</text>
</comment>
<evidence type="ECO:0000256" key="10">
    <source>
        <dbReference type="ARBA" id="ARBA00022989"/>
    </source>
</evidence>
<keyword evidence="6 14" id="KW-0808">Transferase</keyword>
<dbReference type="EC" id="2.3.1.-" evidence="14"/>